<dbReference type="FunFam" id="3.30.750.44:FF:000001">
    <property type="entry name" value="S41 family peptidase"/>
    <property type="match status" value="1"/>
</dbReference>
<keyword evidence="9" id="KW-1185">Reference proteome</keyword>
<evidence type="ECO:0000256" key="1">
    <source>
        <dbReference type="ARBA" id="ARBA00009179"/>
    </source>
</evidence>
<dbReference type="InterPro" id="IPR004447">
    <property type="entry name" value="Peptidase_S41A"/>
</dbReference>
<keyword evidence="2 5" id="KW-0645">Protease</keyword>
<feature type="compositionally biased region" description="Polar residues" evidence="6">
    <location>
        <begin position="464"/>
        <end position="473"/>
    </location>
</feature>
<dbReference type="EMBL" id="VYGV01000026">
    <property type="protein sequence ID" value="NWF48342.1"/>
    <property type="molecule type" value="Genomic_DNA"/>
</dbReference>
<dbReference type="GO" id="GO:0006508">
    <property type="term" value="P:proteolysis"/>
    <property type="evidence" value="ECO:0007669"/>
    <property type="project" value="UniProtKB-KW"/>
</dbReference>
<dbReference type="InterPro" id="IPR001478">
    <property type="entry name" value="PDZ"/>
</dbReference>
<dbReference type="InterPro" id="IPR055210">
    <property type="entry name" value="CtpA/B_N"/>
</dbReference>
<dbReference type="Gene3D" id="2.30.42.10">
    <property type="match status" value="1"/>
</dbReference>
<gene>
    <name evidence="8" type="ORF">F3K02_24255</name>
</gene>
<dbReference type="SUPFAM" id="SSF52096">
    <property type="entry name" value="ClpP/crotonase"/>
    <property type="match status" value="1"/>
</dbReference>
<dbReference type="InterPro" id="IPR036034">
    <property type="entry name" value="PDZ_sf"/>
</dbReference>
<dbReference type="InterPro" id="IPR005151">
    <property type="entry name" value="Tail-specific_protease"/>
</dbReference>
<dbReference type="Gene3D" id="3.30.750.44">
    <property type="match status" value="1"/>
</dbReference>
<dbReference type="FunFam" id="2.30.42.10:FF:000063">
    <property type="entry name" value="Peptidase, S41 family"/>
    <property type="match status" value="1"/>
</dbReference>
<feature type="region of interest" description="Disordered" evidence="6">
    <location>
        <begin position="439"/>
        <end position="493"/>
    </location>
</feature>
<feature type="domain" description="PDZ" evidence="7">
    <location>
        <begin position="88"/>
        <end position="170"/>
    </location>
</feature>
<dbReference type="FunFam" id="3.90.226.10:FF:000029">
    <property type="entry name" value="Peptidase, S41 family"/>
    <property type="match status" value="1"/>
</dbReference>
<evidence type="ECO:0000256" key="3">
    <source>
        <dbReference type="ARBA" id="ARBA00022801"/>
    </source>
</evidence>
<dbReference type="SUPFAM" id="SSF50156">
    <property type="entry name" value="PDZ domain-like"/>
    <property type="match status" value="1"/>
</dbReference>
<dbReference type="SMART" id="SM00245">
    <property type="entry name" value="TSPc"/>
    <property type="match status" value="1"/>
</dbReference>
<reference evidence="8 9" key="1">
    <citation type="submission" date="2019-09" db="EMBL/GenBank/DDBJ databases">
        <title>Hydrogenophaga aromatica sp. nov., isolated from a para-xylene-degrading enrichment culture.</title>
        <authorList>
            <person name="Tancsics A."/>
            <person name="Banerjee S."/>
        </authorList>
    </citation>
    <scope>NUCLEOTIDE SEQUENCE [LARGE SCALE GENOMIC DNA]</scope>
    <source>
        <strain evidence="8 9">D2P1</strain>
    </source>
</reference>
<evidence type="ECO:0000256" key="6">
    <source>
        <dbReference type="SAM" id="MobiDB-lite"/>
    </source>
</evidence>
<sequence length="493" mass="53917">MSHKLKIAGWLAVGAVAGALTTVQLQAVARNTLTPLPLEELQQLAAVFGMVKTDYVEPVDEKQLISDAISGMVASLDPHSQYFDKKSFKEFREGTSGRFVGVGIEITMEDGLVKVVSPIEDSPAFRAGLKSGDLITKIDDTAVKGLSINDAVKLMRGEPRTKVLLTIFRKDENRTFPVTITREEIKTQSVKTKVVEPGYAWVRVSQFQDRTIEDFSRKVEALYKEDPKLKGVVLDLRNDPGGLLDAAVALSAAFLPENVTVVSTNGQLADSKSVYTAAPQHYLRRGGTDPIKRLSENTKGFLKTVPLVVLVNEGSASASEIVAGALQDHKRAKILGSQTFGKGSVQTVRPLGPDTGLKLTTARYYTPSGKSIQATGIVPDVMVDETLEGNVFAALRTREADLQKHLGNGNEVKATETPMTDAQRAAEQLREQEREVARKRLEEESKKNPGQRLVPEFGSEKDFQLQQALNQLKGQPVIVSKTQTTRPPEKKEN</sequence>
<evidence type="ECO:0000256" key="2">
    <source>
        <dbReference type="ARBA" id="ARBA00022670"/>
    </source>
</evidence>
<organism evidence="8 9">
    <name type="scientific">Hydrogenophaga aromaticivorans</name>
    <dbReference type="NCBI Taxonomy" id="2610898"/>
    <lineage>
        <taxon>Bacteria</taxon>
        <taxon>Pseudomonadati</taxon>
        <taxon>Pseudomonadota</taxon>
        <taxon>Betaproteobacteria</taxon>
        <taxon>Burkholderiales</taxon>
        <taxon>Comamonadaceae</taxon>
        <taxon>Hydrogenophaga</taxon>
    </lineage>
</organism>
<dbReference type="Gene3D" id="3.90.226.10">
    <property type="entry name" value="2-enoyl-CoA Hydratase, Chain A, domain 1"/>
    <property type="match status" value="1"/>
</dbReference>
<dbReference type="GO" id="GO:0030288">
    <property type="term" value="C:outer membrane-bounded periplasmic space"/>
    <property type="evidence" value="ECO:0007669"/>
    <property type="project" value="TreeGrafter"/>
</dbReference>
<evidence type="ECO:0000256" key="5">
    <source>
        <dbReference type="RuleBase" id="RU004404"/>
    </source>
</evidence>
<proteinExistence type="inferred from homology"/>
<dbReference type="GO" id="GO:0008236">
    <property type="term" value="F:serine-type peptidase activity"/>
    <property type="evidence" value="ECO:0007669"/>
    <property type="project" value="UniProtKB-KW"/>
</dbReference>
<dbReference type="GO" id="GO:0007165">
    <property type="term" value="P:signal transduction"/>
    <property type="evidence" value="ECO:0007669"/>
    <property type="project" value="TreeGrafter"/>
</dbReference>
<dbReference type="Pfam" id="PF03572">
    <property type="entry name" value="Peptidase_S41"/>
    <property type="match status" value="1"/>
</dbReference>
<dbReference type="InterPro" id="IPR029045">
    <property type="entry name" value="ClpP/crotonase-like_dom_sf"/>
</dbReference>
<protein>
    <submittedName>
        <fullName evidence="8">S41 family peptidase</fullName>
    </submittedName>
</protein>
<dbReference type="NCBIfam" id="TIGR00225">
    <property type="entry name" value="prc"/>
    <property type="match status" value="1"/>
</dbReference>
<dbReference type="PANTHER" id="PTHR32060">
    <property type="entry name" value="TAIL-SPECIFIC PROTEASE"/>
    <property type="match status" value="1"/>
</dbReference>
<dbReference type="AlphaFoldDB" id="A0A7Y8L059"/>
<keyword evidence="4 5" id="KW-0720">Serine protease</keyword>
<evidence type="ECO:0000313" key="9">
    <source>
        <dbReference type="Proteomes" id="UP000545507"/>
    </source>
</evidence>
<dbReference type="RefSeq" id="WP_177138917.1">
    <property type="nucleotide sequence ID" value="NZ_VYGV01000026.1"/>
</dbReference>
<name>A0A7Y8L059_9BURK</name>
<dbReference type="GO" id="GO:0004175">
    <property type="term" value="F:endopeptidase activity"/>
    <property type="evidence" value="ECO:0007669"/>
    <property type="project" value="TreeGrafter"/>
</dbReference>
<keyword evidence="3 5" id="KW-0378">Hydrolase</keyword>
<dbReference type="PANTHER" id="PTHR32060:SF30">
    <property type="entry name" value="CARBOXY-TERMINAL PROCESSING PROTEASE CTPA"/>
    <property type="match status" value="1"/>
</dbReference>
<evidence type="ECO:0000313" key="8">
    <source>
        <dbReference type="EMBL" id="NWF48342.1"/>
    </source>
</evidence>
<comment type="caution">
    <text evidence="8">The sequence shown here is derived from an EMBL/GenBank/DDBJ whole genome shotgun (WGS) entry which is preliminary data.</text>
</comment>
<comment type="similarity">
    <text evidence="1 5">Belongs to the peptidase S41A family.</text>
</comment>
<dbReference type="SMART" id="SM00228">
    <property type="entry name" value="PDZ"/>
    <property type="match status" value="1"/>
</dbReference>
<accession>A0A7Y8L059</accession>
<dbReference type="Pfam" id="PF22694">
    <property type="entry name" value="CtpB_N-like"/>
    <property type="match status" value="1"/>
</dbReference>
<evidence type="ECO:0000259" key="7">
    <source>
        <dbReference type="PROSITE" id="PS50106"/>
    </source>
</evidence>
<dbReference type="PROSITE" id="PS50106">
    <property type="entry name" value="PDZ"/>
    <property type="match status" value="1"/>
</dbReference>
<dbReference type="Proteomes" id="UP000545507">
    <property type="component" value="Unassembled WGS sequence"/>
</dbReference>
<evidence type="ECO:0000256" key="4">
    <source>
        <dbReference type="ARBA" id="ARBA00022825"/>
    </source>
</evidence>
<dbReference type="CDD" id="cd06782">
    <property type="entry name" value="cpPDZ_CPP-like"/>
    <property type="match status" value="1"/>
</dbReference>
<dbReference type="CDD" id="cd07560">
    <property type="entry name" value="Peptidase_S41_CPP"/>
    <property type="match status" value="1"/>
</dbReference>
<dbReference type="Pfam" id="PF13180">
    <property type="entry name" value="PDZ_2"/>
    <property type="match status" value="1"/>
</dbReference>